<sequence length="126" mass="13674">MHIGGGAAGAPRSIRAAGLLLQPSAALLPFPFAALLYPPAPNLLWHYPQPPAAVRRSIQAPPHEGRSSSPAIRRPPPLPLPPNILLLLRPSVALLKSRGVCRRKNIRRPNVLHQREALERGCFYAA</sequence>
<reference evidence="2" key="3">
    <citation type="submission" date="2022-06" db="UniProtKB">
        <authorList>
            <consortium name="EnsemblPlants"/>
        </authorList>
    </citation>
    <scope>IDENTIFICATION</scope>
</reference>
<dbReference type="AlphaFoldDB" id="A0A8R7U7C0"/>
<keyword evidence="3" id="KW-1185">Reference proteome</keyword>
<evidence type="ECO:0000313" key="2">
    <source>
        <dbReference type="EnsemblPlants" id="TuG1812G0400002184.01.T01"/>
    </source>
</evidence>
<proteinExistence type="predicted"/>
<accession>A0A8R7U7C0</accession>
<organism evidence="2 3">
    <name type="scientific">Triticum urartu</name>
    <name type="common">Red wild einkorn</name>
    <name type="synonym">Crithodium urartu</name>
    <dbReference type="NCBI Taxonomy" id="4572"/>
    <lineage>
        <taxon>Eukaryota</taxon>
        <taxon>Viridiplantae</taxon>
        <taxon>Streptophyta</taxon>
        <taxon>Embryophyta</taxon>
        <taxon>Tracheophyta</taxon>
        <taxon>Spermatophyta</taxon>
        <taxon>Magnoliopsida</taxon>
        <taxon>Liliopsida</taxon>
        <taxon>Poales</taxon>
        <taxon>Poaceae</taxon>
        <taxon>BOP clade</taxon>
        <taxon>Pooideae</taxon>
        <taxon>Triticodae</taxon>
        <taxon>Triticeae</taxon>
        <taxon>Triticinae</taxon>
        <taxon>Triticum</taxon>
    </lineage>
</organism>
<reference evidence="2" key="2">
    <citation type="submission" date="2018-03" db="EMBL/GenBank/DDBJ databases">
        <title>The Triticum urartu genome reveals the dynamic nature of wheat genome evolution.</title>
        <authorList>
            <person name="Ling H."/>
            <person name="Ma B."/>
            <person name="Shi X."/>
            <person name="Liu H."/>
            <person name="Dong L."/>
            <person name="Sun H."/>
            <person name="Cao Y."/>
            <person name="Gao Q."/>
            <person name="Zheng S."/>
            <person name="Li Y."/>
            <person name="Yu Y."/>
            <person name="Du H."/>
            <person name="Qi M."/>
            <person name="Li Y."/>
            <person name="Yu H."/>
            <person name="Cui Y."/>
            <person name="Wang N."/>
            <person name="Chen C."/>
            <person name="Wu H."/>
            <person name="Zhao Y."/>
            <person name="Zhang J."/>
            <person name="Li Y."/>
            <person name="Zhou W."/>
            <person name="Zhang B."/>
            <person name="Hu W."/>
            <person name="Eijk M."/>
            <person name="Tang J."/>
            <person name="Witsenboer H."/>
            <person name="Zhao S."/>
            <person name="Li Z."/>
            <person name="Zhang A."/>
            <person name="Wang D."/>
            <person name="Liang C."/>
        </authorList>
    </citation>
    <scope>NUCLEOTIDE SEQUENCE [LARGE SCALE GENOMIC DNA]</scope>
    <source>
        <strain evidence="2">cv. G1812</strain>
    </source>
</reference>
<dbReference type="Proteomes" id="UP000015106">
    <property type="component" value="Chromosome 4"/>
</dbReference>
<evidence type="ECO:0000256" key="1">
    <source>
        <dbReference type="SAM" id="MobiDB-lite"/>
    </source>
</evidence>
<dbReference type="Gramene" id="TuG1812G0400002184.01.T01">
    <property type="protein sequence ID" value="TuG1812G0400002184.01.T01"/>
    <property type="gene ID" value="TuG1812G0400002184.01"/>
</dbReference>
<dbReference type="EnsemblPlants" id="TuG1812G0400002184.01.T01">
    <property type="protein sequence ID" value="TuG1812G0400002184.01.T01"/>
    <property type="gene ID" value="TuG1812G0400002184.01"/>
</dbReference>
<protein>
    <submittedName>
        <fullName evidence="2">Uncharacterized protein</fullName>
    </submittedName>
</protein>
<feature type="region of interest" description="Disordered" evidence="1">
    <location>
        <begin position="55"/>
        <end position="77"/>
    </location>
</feature>
<name>A0A8R7U7C0_TRIUA</name>
<reference evidence="3" key="1">
    <citation type="journal article" date="2013" name="Nature">
        <title>Draft genome of the wheat A-genome progenitor Triticum urartu.</title>
        <authorList>
            <person name="Ling H.Q."/>
            <person name="Zhao S."/>
            <person name="Liu D."/>
            <person name="Wang J."/>
            <person name="Sun H."/>
            <person name="Zhang C."/>
            <person name="Fan H."/>
            <person name="Li D."/>
            <person name="Dong L."/>
            <person name="Tao Y."/>
            <person name="Gao C."/>
            <person name="Wu H."/>
            <person name="Li Y."/>
            <person name="Cui Y."/>
            <person name="Guo X."/>
            <person name="Zheng S."/>
            <person name="Wang B."/>
            <person name="Yu K."/>
            <person name="Liang Q."/>
            <person name="Yang W."/>
            <person name="Lou X."/>
            <person name="Chen J."/>
            <person name="Feng M."/>
            <person name="Jian J."/>
            <person name="Zhang X."/>
            <person name="Luo G."/>
            <person name="Jiang Y."/>
            <person name="Liu J."/>
            <person name="Wang Z."/>
            <person name="Sha Y."/>
            <person name="Zhang B."/>
            <person name="Wu H."/>
            <person name="Tang D."/>
            <person name="Shen Q."/>
            <person name="Xue P."/>
            <person name="Zou S."/>
            <person name="Wang X."/>
            <person name="Liu X."/>
            <person name="Wang F."/>
            <person name="Yang Y."/>
            <person name="An X."/>
            <person name="Dong Z."/>
            <person name="Zhang K."/>
            <person name="Zhang X."/>
            <person name="Luo M.C."/>
            <person name="Dvorak J."/>
            <person name="Tong Y."/>
            <person name="Wang J."/>
            <person name="Yang H."/>
            <person name="Li Z."/>
            <person name="Wang D."/>
            <person name="Zhang A."/>
            <person name="Wang J."/>
        </authorList>
    </citation>
    <scope>NUCLEOTIDE SEQUENCE</scope>
    <source>
        <strain evidence="3">cv. G1812</strain>
    </source>
</reference>
<evidence type="ECO:0000313" key="3">
    <source>
        <dbReference type="Proteomes" id="UP000015106"/>
    </source>
</evidence>